<dbReference type="PANTHER" id="PTHR15489:SF2">
    <property type="entry name" value="CASP8-ASSOCIATED PROTEIN 2"/>
    <property type="match status" value="1"/>
</dbReference>
<dbReference type="OMA" id="EKLMQPR"/>
<dbReference type="EnsemblProtists" id="PYU1_T007511">
    <property type="protein sequence ID" value="PYU1_T007511"/>
    <property type="gene ID" value="PYU1_G007495"/>
</dbReference>
<name>K3WRB7_GLOUD</name>
<evidence type="ECO:0000313" key="3">
    <source>
        <dbReference type="Proteomes" id="UP000019132"/>
    </source>
</evidence>
<protein>
    <submittedName>
        <fullName evidence="2">Uncharacterized protein</fullName>
    </submittedName>
</protein>
<reference evidence="2" key="3">
    <citation type="submission" date="2015-02" db="UniProtKB">
        <authorList>
            <consortium name="EnsemblProtists"/>
        </authorList>
    </citation>
    <scope>IDENTIFICATION</scope>
    <source>
        <strain evidence="2">DAOM BR144</strain>
    </source>
</reference>
<dbReference type="PANTHER" id="PTHR15489">
    <property type="entry name" value="CASPASE 8 ASSOCIATED PROTEIN 2"/>
    <property type="match status" value="1"/>
</dbReference>
<dbReference type="eggNOG" id="ENOG502SCIF">
    <property type="taxonomic scope" value="Eukaryota"/>
</dbReference>
<dbReference type="InterPro" id="IPR039674">
    <property type="entry name" value="FLASH"/>
</dbReference>
<dbReference type="GO" id="GO:0036337">
    <property type="term" value="P:Fas signaling pathway"/>
    <property type="evidence" value="ECO:0007669"/>
    <property type="project" value="TreeGrafter"/>
</dbReference>
<dbReference type="InParanoid" id="K3WRB7"/>
<proteinExistence type="predicted"/>
<dbReference type="GO" id="GO:0005739">
    <property type="term" value="C:mitochondrion"/>
    <property type="evidence" value="ECO:0007669"/>
    <property type="project" value="TreeGrafter"/>
</dbReference>
<evidence type="ECO:0000313" key="2">
    <source>
        <dbReference type="EnsemblProtists" id="PYU1_T007511"/>
    </source>
</evidence>
<organism evidence="2 3">
    <name type="scientific">Globisporangium ultimum (strain ATCC 200006 / CBS 805.95 / DAOM BR144)</name>
    <name type="common">Pythium ultimum</name>
    <dbReference type="NCBI Taxonomy" id="431595"/>
    <lineage>
        <taxon>Eukaryota</taxon>
        <taxon>Sar</taxon>
        <taxon>Stramenopiles</taxon>
        <taxon>Oomycota</taxon>
        <taxon>Peronosporomycetes</taxon>
        <taxon>Pythiales</taxon>
        <taxon>Pythiaceae</taxon>
        <taxon>Globisporangium</taxon>
    </lineage>
</organism>
<dbReference type="Proteomes" id="UP000019132">
    <property type="component" value="Unassembled WGS sequence"/>
</dbReference>
<reference evidence="3" key="1">
    <citation type="journal article" date="2010" name="Genome Biol.">
        <title>Genome sequence of the necrotrophic plant pathogen Pythium ultimum reveals original pathogenicity mechanisms and effector repertoire.</title>
        <authorList>
            <person name="Levesque C.A."/>
            <person name="Brouwer H."/>
            <person name="Cano L."/>
            <person name="Hamilton J.P."/>
            <person name="Holt C."/>
            <person name="Huitema E."/>
            <person name="Raffaele S."/>
            <person name="Robideau G.P."/>
            <person name="Thines M."/>
            <person name="Win J."/>
            <person name="Zerillo M.M."/>
            <person name="Beakes G.W."/>
            <person name="Boore J.L."/>
            <person name="Busam D."/>
            <person name="Dumas B."/>
            <person name="Ferriera S."/>
            <person name="Fuerstenberg S.I."/>
            <person name="Gachon C.M."/>
            <person name="Gaulin E."/>
            <person name="Govers F."/>
            <person name="Grenville-Briggs L."/>
            <person name="Horner N."/>
            <person name="Hostetler J."/>
            <person name="Jiang R.H."/>
            <person name="Johnson J."/>
            <person name="Krajaejun T."/>
            <person name="Lin H."/>
            <person name="Meijer H.J."/>
            <person name="Moore B."/>
            <person name="Morris P."/>
            <person name="Phuntmart V."/>
            <person name="Puiu D."/>
            <person name="Shetty J."/>
            <person name="Stajich J.E."/>
            <person name="Tripathy S."/>
            <person name="Wawra S."/>
            <person name="van West P."/>
            <person name="Whitty B.R."/>
            <person name="Coutinho P.M."/>
            <person name="Henrissat B."/>
            <person name="Martin F."/>
            <person name="Thomas P.D."/>
            <person name="Tyler B.M."/>
            <person name="De Vries R.P."/>
            <person name="Kamoun S."/>
            <person name="Yandell M."/>
            <person name="Tisserat N."/>
            <person name="Buell C.R."/>
        </authorList>
    </citation>
    <scope>NUCLEOTIDE SEQUENCE</scope>
    <source>
        <strain evidence="3">DAOM:BR144</strain>
    </source>
</reference>
<dbReference type="VEuPathDB" id="FungiDB:PYU1_G007495"/>
<dbReference type="EMBL" id="GL376585">
    <property type="status" value="NOT_ANNOTATED_CDS"/>
    <property type="molecule type" value="Genomic_DNA"/>
</dbReference>
<accession>K3WRB7</accession>
<evidence type="ECO:0000256" key="1">
    <source>
        <dbReference type="SAM" id="MobiDB-lite"/>
    </source>
</evidence>
<feature type="compositionally biased region" description="Basic and acidic residues" evidence="1">
    <location>
        <begin position="82"/>
        <end position="98"/>
    </location>
</feature>
<feature type="compositionally biased region" description="Low complexity" evidence="1">
    <location>
        <begin position="107"/>
        <end position="117"/>
    </location>
</feature>
<dbReference type="AlphaFoldDB" id="K3WRB7"/>
<feature type="region of interest" description="Disordered" evidence="1">
    <location>
        <begin position="82"/>
        <end position="129"/>
    </location>
</feature>
<dbReference type="HOGENOM" id="CLU_160343_0_0_1"/>
<sequence length="129" mass="14484">MADDLYGDLDTSIGALEKKEAIDLKRKAEQENAALRRELTLLQTQNRQLGQRNQVLEVNVSTLFATAQNEIRRKDKEIQRLRDALDAQERRPRNDAARAHRGGTGSGSYSASSSKSPSHSRHSSLERRA</sequence>
<dbReference type="GO" id="GO:0003714">
    <property type="term" value="F:transcription corepressor activity"/>
    <property type="evidence" value="ECO:0007669"/>
    <property type="project" value="TreeGrafter"/>
</dbReference>
<keyword evidence="3" id="KW-1185">Reference proteome</keyword>
<reference evidence="3" key="2">
    <citation type="submission" date="2010-04" db="EMBL/GenBank/DDBJ databases">
        <authorList>
            <person name="Buell R."/>
            <person name="Hamilton J."/>
            <person name="Hostetler J."/>
        </authorList>
    </citation>
    <scope>NUCLEOTIDE SEQUENCE [LARGE SCALE GENOMIC DNA]</scope>
    <source>
        <strain evidence="3">DAOM:BR144</strain>
    </source>
</reference>